<proteinExistence type="predicted"/>
<dbReference type="Proteomes" id="UP001305414">
    <property type="component" value="Unassembled WGS sequence"/>
</dbReference>
<evidence type="ECO:0000313" key="1">
    <source>
        <dbReference type="EMBL" id="KAK5630926.1"/>
    </source>
</evidence>
<sequence>MQRINDYLNRKTGDSCTADQLCWLEGFLLSFTMKHLSHWFYVSELLICLNREEAQLYSSPIAEVLYRAHASIASSGEWDKKWVDYCALVGSVIETRLDELEHEQRLLRILVQVFAKQNHPSLKNILLEGAAICLSKMSKPVVLYIMSKEWDMTEYGMGRRVTLADWCLWNARLLAFKHDESQSQEARKVAAKALSLMRGE</sequence>
<evidence type="ECO:0000313" key="2">
    <source>
        <dbReference type="Proteomes" id="UP001305414"/>
    </source>
</evidence>
<dbReference type="AlphaFoldDB" id="A0AAN7USF4"/>
<keyword evidence="2" id="KW-1185">Reference proteome</keyword>
<dbReference type="EMBL" id="JAWHQM010000017">
    <property type="protein sequence ID" value="KAK5630926.1"/>
    <property type="molecule type" value="Genomic_DNA"/>
</dbReference>
<gene>
    <name evidence="1" type="ORF">RRF57_006641</name>
</gene>
<name>A0AAN7USF4_9PEZI</name>
<accession>A0AAN7USF4</accession>
<comment type="caution">
    <text evidence="1">The sequence shown here is derived from an EMBL/GenBank/DDBJ whole genome shotgun (WGS) entry which is preliminary data.</text>
</comment>
<organism evidence="1 2">
    <name type="scientific">Xylaria bambusicola</name>
    <dbReference type="NCBI Taxonomy" id="326684"/>
    <lineage>
        <taxon>Eukaryota</taxon>
        <taxon>Fungi</taxon>
        <taxon>Dikarya</taxon>
        <taxon>Ascomycota</taxon>
        <taxon>Pezizomycotina</taxon>
        <taxon>Sordariomycetes</taxon>
        <taxon>Xylariomycetidae</taxon>
        <taxon>Xylariales</taxon>
        <taxon>Xylariaceae</taxon>
        <taxon>Xylaria</taxon>
    </lineage>
</organism>
<protein>
    <submittedName>
        <fullName evidence="1">Uncharacterized protein</fullName>
    </submittedName>
</protein>
<reference evidence="1 2" key="1">
    <citation type="submission" date="2023-10" db="EMBL/GenBank/DDBJ databases">
        <title>Draft genome sequence of Xylaria bambusicola isolate GMP-LS, the root and basal stem rot pathogen of sugarcane in Indonesia.</title>
        <authorList>
            <person name="Selvaraj P."/>
            <person name="Muralishankar V."/>
            <person name="Muruganantham S."/>
            <person name="Sp S."/>
            <person name="Haryani S."/>
            <person name="Lau K.J.X."/>
            <person name="Naqvi N.I."/>
        </authorList>
    </citation>
    <scope>NUCLEOTIDE SEQUENCE [LARGE SCALE GENOMIC DNA]</scope>
    <source>
        <strain evidence="1">GMP-LS</strain>
    </source>
</reference>